<gene>
    <name evidence="2" type="ORF">A2Y57_00060</name>
</gene>
<proteinExistence type="predicted"/>
<dbReference type="Pfam" id="PF00156">
    <property type="entry name" value="Pribosyltran"/>
    <property type="match status" value="1"/>
</dbReference>
<dbReference type="Gene3D" id="3.30.1310.20">
    <property type="entry name" value="PRTase-like"/>
    <property type="match status" value="1"/>
</dbReference>
<dbReference type="SUPFAM" id="SSF53271">
    <property type="entry name" value="PRTase-like"/>
    <property type="match status" value="1"/>
</dbReference>
<organism evidence="2 3">
    <name type="scientific">Candidatus Woykebacteria bacterium RBG_13_40_7b</name>
    <dbReference type="NCBI Taxonomy" id="1802594"/>
    <lineage>
        <taxon>Bacteria</taxon>
        <taxon>Candidatus Woykeibacteriota</taxon>
    </lineage>
</organism>
<protein>
    <recommendedName>
        <fullName evidence="1">Phosphoribosyltransferase domain-containing protein</fullName>
    </recommendedName>
</protein>
<evidence type="ECO:0000313" key="3">
    <source>
        <dbReference type="Proteomes" id="UP000177103"/>
    </source>
</evidence>
<dbReference type="EMBL" id="MHCQ01000043">
    <property type="protein sequence ID" value="OGY23346.1"/>
    <property type="molecule type" value="Genomic_DNA"/>
</dbReference>
<reference evidence="2 3" key="1">
    <citation type="journal article" date="2016" name="Nat. Commun.">
        <title>Thousands of microbial genomes shed light on interconnected biogeochemical processes in an aquifer system.</title>
        <authorList>
            <person name="Anantharaman K."/>
            <person name="Brown C.T."/>
            <person name="Hug L.A."/>
            <person name="Sharon I."/>
            <person name="Castelle C.J."/>
            <person name="Probst A.J."/>
            <person name="Thomas B.C."/>
            <person name="Singh A."/>
            <person name="Wilkins M.J."/>
            <person name="Karaoz U."/>
            <person name="Brodie E.L."/>
            <person name="Williams K.H."/>
            <person name="Hubbard S.S."/>
            <person name="Banfield J.F."/>
        </authorList>
    </citation>
    <scope>NUCLEOTIDE SEQUENCE [LARGE SCALE GENOMIC DNA]</scope>
</reference>
<comment type="caution">
    <text evidence="2">The sequence shown here is derived from an EMBL/GenBank/DDBJ whole genome shotgun (WGS) entry which is preliminary data.</text>
</comment>
<dbReference type="InterPro" id="IPR029057">
    <property type="entry name" value="PRTase-like"/>
</dbReference>
<dbReference type="InterPro" id="IPR000836">
    <property type="entry name" value="PRTase_dom"/>
</dbReference>
<dbReference type="CDD" id="cd06223">
    <property type="entry name" value="PRTases_typeI"/>
    <property type="match status" value="1"/>
</dbReference>
<dbReference type="AlphaFoldDB" id="A0A1G1W6M7"/>
<evidence type="ECO:0000313" key="2">
    <source>
        <dbReference type="EMBL" id="OGY23346.1"/>
    </source>
</evidence>
<dbReference type="Gene3D" id="3.40.50.2020">
    <property type="match status" value="1"/>
</dbReference>
<accession>A0A1G1W6M7</accession>
<dbReference type="Proteomes" id="UP000177103">
    <property type="component" value="Unassembled WGS sequence"/>
</dbReference>
<sequence length="214" mass="23846">MVYFKDRAEAGQLLAKRLNKYRGGNPLVLAIPRGGVMVGAEIAKALECPLDLVVTRKIGAPANPELAIGATTSKGGLILDYDLIEKLSVPKPYIKEEKFKQIEEAKRRERLFRGTRIEPEYLGRKIILVDDGLATGATMEAAVRAVRDKMPEEIIIAVPVAPSDTSERLRIEVDNLVCLFNPEPFFAIGEFYEDFNQVNDEDVVEILEKSNFPN</sequence>
<evidence type="ECO:0000259" key="1">
    <source>
        <dbReference type="Pfam" id="PF00156"/>
    </source>
</evidence>
<name>A0A1G1W6M7_9BACT</name>
<feature type="domain" description="Phosphoribosyltransferase" evidence="1">
    <location>
        <begin position="9"/>
        <end position="176"/>
    </location>
</feature>